<dbReference type="EMBL" id="BTPU01000022">
    <property type="protein sequence ID" value="GMQ62209.1"/>
    <property type="molecule type" value="Genomic_DNA"/>
</dbReference>
<comment type="caution">
    <text evidence="1">The sequence shown here is derived from an EMBL/GenBank/DDBJ whole genome shotgun (WGS) entry which is preliminary data.</text>
</comment>
<name>A0ACB5UGX6_9FIRM</name>
<evidence type="ECO:0000313" key="1">
    <source>
        <dbReference type="EMBL" id="GMQ62209.1"/>
    </source>
</evidence>
<evidence type="ECO:0000313" key="2">
    <source>
        <dbReference type="Proteomes" id="UP001374599"/>
    </source>
</evidence>
<accession>A0ACB5UGX6</accession>
<proteinExistence type="predicted"/>
<organism evidence="1 2">
    <name type="scientific">Vallitalea maricola</name>
    <dbReference type="NCBI Taxonomy" id="3074433"/>
    <lineage>
        <taxon>Bacteria</taxon>
        <taxon>Bacillati</taxon>
        <taxon>Bacillota</taxon>
        <taxon>Clostridia</taxon>
        <taxon>Lachnospirales</taxon>
        <taxon>Vallitaleaceae</taxon>
        <taxon>Vallitalea</taxon>
    </lineage>
</organism>
<gene>
    <name evidence="1" type="ORF">AN2V17_14400</name>
</gene>
<reference evidence="1" key="1">
    <citation type="submission" date="2023-09" db="EMBL/GenBank/DDBJ databases">
        <title>Vallitalea sediminicola and Vallitalea maricola sp. nov., anaerobic bacteria isolated from marine sediment.</title>
        <authorList>
            <person name="Hirano S."/>
            <person name="Maeda A."/>
            <person name="Terahara T."/>
            <person name="Mori K."/>
            <person name="Hamada M."/>
            <person name="Matsumoto R."/>
            <person name="Kobayashi T."/>
        </authorList>
    </citation>
    <scope>NUCLEOTIDE SEQUENCE</scope>
    <source>
        <strain evidence="1">AN17-2</strain>
    </source>
</reference>
<keyword evidence="2" id="KW-1185">Reference proteome</keyword>
<dbReference type="Proteomes" id="UP001374599">
    <property type="component" value="Unassembled WGS sequence"/>
</dbReference>
<sequence>MKDTSKIVLDIISNIVLKKKRKLVKPEAKLREDLGLDSIKMIAISAMLIESGIDVNSTDSNVDLSRIETIQDVIDIADEIVNKGK</sequence>
<protein>
    <submittedName>
        <fullName evidence="1">Uncharacterized protein</fullName>
    </submittedName>
</protein>